<evidence type="ECO:0000256" key="5">
    <source>
        <dbReference type="ARBA" id="ARBA00023136"/>
    </source>
</evidence>
<comment type="caution">
    <text evidence="8">The sequence shown here is derived from an EMBL/GenBank/DDBJ whole genome shotgun (WGS) entry which is preliminary data.</text>
</comment>
<dbReference type="Pfam" id="PF12698">
    <property type="entry name" value="ABC2_membrane_3"/>
    <property type="match status" value="1"/>
</dbReference>
<protein>
    <submittedName>
        <fullName evidence="8">ABC transporter permease</fullName>
    </submittedName>
</protein>
<feature type="domain" description="ABC-2 type transporter transmembrane" evidence="7">
    <location>
        <begin position="31"/>
        <end position="370"/>
    </location>
</feature>
<dbReference type="EMBL" id="SWAV01000004">
    <property type="protein sequence ID" value="TKA90783.1"/>
    <property type="molecule type" value="Genomic_DNA"/>
</dbReference>
<sequence>MTRTTMQNHRAAFVEAFASTFRAVFTDRAVVMVMVGAVILYSFFYPTGYRQQVASEQPVVIVDQDRTALSRELIRHIERVNAVQITALTASEAEAATQVAAMKAEGFVVIPKGFERDILRGDQGEIAIYASGAWLGRANTVLTGLGDAITGFAREAALRQAAFAGAAAQPPLHLVQRPLFNTREGYGSAVVTGVAELIVQQTLLMGIAVMAGTRREQRGQLFFSSTQLLGIASACLLIGFTNMLYYAGFMFWYQDYPQGGNFPGMLVGGLLFVGAVVTLGLFIASFFRTRERAYQLILVTSLPFFFLSNLSWPATSTPQWLLWLAKLLPSTPGINIMVKFNQLGASFAEAAWEIVNLLVLIIAFGVLAWWRYRRPS</sequence>
<proteinExistence type="predicted"/>
<name>A0A4U0YP26_9GAMM</name>
<evidence type="ECO:0000256" key="4">
    <source>
        <dbReference type="ARBA" id="ARBA00022989"/>
    </source>
</evidence>
<keyword evidence="2" id="KW-1003">Cell membrane</keyword>
<feature type="transmembrane region" description="Helical" evidence="6">
    <location>
        <begin position="294"/>
        <end position="314"/>
    </location>
</feature>
<dbReference type="GO" id="GO:0005886">
    <property type="term" value="C:plasma membrane"/>
    <property type="evidence" value="ECO:0007669"/>
    <property type="project" value="UniProtKB-SubCell"/>
</dbReference>
<feature type="transmembrane region" description="Helical" evidence="6">
    <location>
        <begin position="350"/>
        <end position="370"/>
    </location>
</feature>
<accession>A0A4U0YP26</accession>
<dbReference type="RefSeq" id="WP_136869647.1">
    <property type="nucleotide sequence ID" value="NZ_SWAV01000004.1"/>
</dbReference>
<gene>
    <name evidence="8" type="ORF">FA869_12010</name>
</gene>
<evidence type="ECO:0000259" key="7">
    <source>
        <dbReference type="Pfam" id="PF12698"/>
    </source>
</evidence>
<feature type="transmembrane region" description="Helical" evidence="6">
    <location>
        <begin position="265"/>
        <end position="287"/>
    </location>
</feature>
<comment type="subcellular location">
    <subcellularLocation>
        <location evidence="1">Cell membrane</location>
        <topology evidence="1">Multi-pass membrane protein</topology>
    </subcellularLocation>
</comment>
<evidence type="ECO:0000256" key="2">
    <source>
        <dbReference type="ARBA" id="ARBA00022475"/>
    </source>
</evidence>
<evidence type="ECO:0000256" key="1">
    <source>
        <dbReference type="ARBA" id="ARBA00004651"/>
    </source>
</evidence>
<evidence type="ECO:0000313" key="8">
    <source>
        <dbReference type="EMBL" id="TKA90783.1"/>
    </source>
</evidence>
<dbReference type="PANTHER" id="PTHR30294:SF46">
    <property type="entry name" value="ABC TRANSPORTER PERMEASE"/>
    <property type="match status" value="1"/>
</dbReference>
<dbReference type="Proteomes" id="UP000305198">
    <property type="component" value="Unassembled WGS sequence"/>
</dbReference>
<evidence type="ECO:0000256" key="3">
    <source>
        <dbReference type="ARBA" id="ARBA00022692"/>
    </source>
</evidence>
<evidence type="ECO:0000313" key="9">
    <source>
        <dbReference type="Proteomes" id="UP000305198"/>
    </source>
</evidence>
<dbReference type="PANTHER" id="PTHR30294">
    <property type="entry name" value="MEMBRANE COMPONENT OF ABC TRANSPORTER YHHJ-RELATED"/>
    <property type="match status" value="1"/>
</dbReference>
<organism evidence="8 9">
    <name type="scientific">Halopseudomonas bauzanensis</name>
    <dbReference type="NCBI Taxonomy" id="653930"/>
    <lineage>
        <taxon>Bacteria</taxon>
        <taxon>Pseudomonadati</taxon>
        <taxon>Pseudomonadota</taxon>
        <taxon>Gammaproteobacteria</taxon>
        <taxon>Pseudomonadales</taxon>
        <taxon>Pseudomonadaceae</taxon>
        <taxon>Halopseudomonas</taxon>
    </lineage>
</organism>
<keyword evidence="5 6" id="KW-0472">Membrane</keyword>
<keyword evidence="3 6" id="KW-0812">Transmembrane</keyword>
<feature type="transmembrane region" description="Helical" evidence="6">
    <location>
        <begin position="228"/>
        <end position="253"/>
    </location>
</feature>
<feature type="transmembrane region" description="Helical" evidence="6">
    <location>
        <begin position="29"/>
        <end position="47"/>
    </location>
</feature>
<keyword evidence="4 6" id="KW-1133">Transmembrane helix</keyword>
<evidence type="ECO:0000256" key="6">
    <source>
        <dbReference type="SAM" id="Phobius"/>
    </source>
</evidence>
<dbReference type="Gene3D" id="3.40.1710.10">
    <property type="entry name" value="abc type-2 transporter like domain"/>
    <property type="match status" value="1"/>
</dbReference>
<reference evidence="8 9" key="1">
    <citation type="submission" date="2019-04" db="EMBL/GenBank/DDBJ databases">
        <title>Crypto-aerobic microbial life in anoxic (sulfidic) marine sediments.</title>
        <authorList>
            <person name="Bhattacharya S."/>
            <person name="Roy C."/>
            <person name="Mondal N."/>
            <person name="Sarkar J."/>
            <person name="Mandal S."/>
            <person name="Rameez M.J."/>
            <person name="Ghosh W."/>
        </authorList>
    </citation>
    <scope>NUCLEOTIDE SEQUENCE [LARGE SCALE GENOMIC DNA]</scope>
    <source>
        <strain evidence="8 9">SBBB</strain>
    </source>
</reference>
<dbReference type="GO" id="GO:0140359">
    <property type="term" value="F:ABC-type transporter activity"/>
    <property type="evidence" value="ECO:0007669"/>
    <property type="project" value="InterPro"/>
</dbReference>
<dbReference type="InterPro" id="IPR051449">
    <property type="entry name" value="ABC-2_transporter_component"/>
</dbReference>
<dbReference type="InterPro" id="IPR013525">
    <property type="entry name" value="ABC2_TM"/>
</dbReference>
<dbReference type="AlphaFoldDB" id="A0A4U0YP26"/>